<feature type="transmembrane region" description="Helical" evidence="1">
    <location>
        <begin position="43"/>
        <end position="61"/>
    </location>
</feature>
<accession>A0A1R4EDP2</accession>
<dbReference type="RefSeq" id="WP_077448012.1">
    <property type="nucleotide sequence ID" value="NZ_FUGD01000052.1"/>
</dbReference>
<dbReference type="Proteomes" id="UP000188169">
    <property type="component" value="Unassembled WGS sequence"/>
</dbReference>
<keyword evidence="2" id="KW-0732">Signal</keyword>
<feature type="chain" id="PRO_5013340259" evidence="2">
    <location>
        <begin position="23"/>
        <end position="196"/>
    </location>
</feature>
<keyword evidence="1" id="KW-1133">Transmembrane helix</keyword>
<proteinExistence type="predicted"/>
<dbReference type="PIRSF" id="PIRSF016919">
    <property type="entry name" value="HupE_UreJ"/>
    <property type="match status" value="1"/>
</dbReference>
<evidence type="ECO:0000313" key="4">
    <source>
        <dbReference type="Proteomes" id="UP000188169"/>
    </source>
</evidence>
<feature type="signal peptide" evidence="2">
    <location>
        <begin position="1"/>
        <end position="22"/>
    </location>
</feature>
<keyword evidence="1" id="KW-0812">Transmembrane</keyword>
<feature type="transmembrane region" description="Helical" evidence="1">
    <location>
        <begin position="73"/>
        <end position="93"/>
    </location>
</feature>
<protein>
    <submittedName>
        <fullName evidence="3">HupE / UreJ protein</fullName>
    </submittedName>
</protein>
<organism evidence="3 4">
    <name type="scientific">Psychrobacter pasteurii</name>
    <dbReference type="NCBI Taxonomy" id="1945520"/>
    <lineage>
        <taxon>Bacteria</taxon>
        <taxon>Pseudomonadati</taxon>
        <taxon>Pseudomonadota</taxon>
        <taxon>Gammaproteobacteria</taxon>
        <taxon>Moraxellales</taxon>
        <taxon>Moraxellaceae</taxon>
        <taxon>Psychrobacter</taxon>
    </lineage>
</organism>
<dbReference type="STRING" id="1945520.A1019T_00574"/>
<dbReference type="AlphaFoldDB" id="A0A1R4EDP2"/>
<sequence>MKNLSKFMLTAGLMLTATFALAHPGHGEVLHTHNAFLSGLMHPFMGLDHLLAMAAIGFWSMRQNNTMKRGTPLFVAGGMILGAAIAWAGVSLAGIETGIAMSVLLAGVLIATLAKLPTAIGGTLVALFMVAHGYAHGTEMAAGANIATYMIGFVAATLAITYGGRALGAAMQKSDNRITRALGGVVAIIGGVMAAG</sequence>
<keyword evidence="4" id="KW-1185">Reference proteome</keyword>
<feature type="transmembrane region" description="Helical" evidence="1">
    <location>
        <begin position="99"/>
        <end position="130"/>
    </location>
</feature>
<feature type="transmembrane region" description="Helical" evidence="1">
    <location>
        <begin position="178"/>
        <end position="195"/>
    </location>
</feature>
<dbReference type="InterPro" id="IPR007038">
    <property type="entry name" value="HupE_UreJ"/>
</dbReference>
<keyword evidence="1" id="KW-0472">Membrane</keyword>
<name>A0A1R4EDP2_9GAMM</name>
<reference evidence="4" key="1">
    <citation type="submission" date="2017-02" db="EMBL/GenBank/DDBJ databases">
        <authorList>
            <person name="Mornico D."/>
        </authorList>
    </citation>
    <scope>NUCLEOTIDE SEQUENCE [LARGE SCALE GENOMIC DNA]</scope>
</reference>
<evidence type="ECO:0000256" key="1">
    <source>
        <dbReference type="SAM" id="Phobius"/>
    </source>
</evidence>
<gene>
    <name evidence="3" type="ORF">A1019T_00574</name>
</gene>
<dbReference type="Pfam" id="PF04955">
    <property type="entry name" value="HupE_UreJ"/>
    <property type="match status" value="1"/>
</dbReference>
<dbReference type="OrthoDB" id="9808192at2"/>
<evidence type="ECO:0000313" key="3">
    <source>
        <dbReference type="EMBL" id="SJM36613.1"/>
    </source>
</evidence>
<evidence type="ECO:0000256" key="2">
    <source>
        <dbReference type="SAM" id="SignalP"/>
    </source>
</evidence>
<feature type="transmembrane region" description="Helical" evidence="1">
    <location>
        <begin position="142"/>
        <end position="163"/>
    </location>
</feature>
<dbReference type="EMBL" id="FUGD01000052">
    <property type="protein sequence ID" value="SJM36613.1"/>
    <property type="molecule type" value="Genomic_DNA"/>
</dbReference>